<dbReference type="SUPFAM" id="SSF161098">
    <property type="entry name" value="MetI-like"/>
    <property type="match status" value="1"/>
</dbReference>
<comment type="similarity">
    <text evidence="6">Belongs to the binding-protein-dependent transport system permease family.</text>
</comment>
<dbReference type="Gene3D" id="1.10.3720.10">
    <property type="entry name" value="MetI-like"/>
    <property type="match status" value="1"/>
</dbReference>
<feature type="transmembrane region" description="Helical" evidence="6">
    <location>
        <begin position="147"/>
        <end position="174"/>
    </location>
</feature>
<dbReference type="PANTHER" id="PTHR30177">
    <property type="entry name" value="GLYCINE BETAINE/L-PROLINE TRANSPORT SYSTEM PERMEASE PROTEIN PROW"/>
    <property type="match status" value="1"/>
</dbReference>
<dbReference type="AlphaFoldDB" id="A0A9E6XY37"/>
<evidence type="ECO:0000256" key="2">
    <source>
        <dbReference type="ARBA" id="ARBA00022448"/>
    </source>
</evidence>
<dbReference type="InterPro" id="IPR035906">
    <property type="entry name" value="MetI-like_sf"/>
</dbReference>
<evidence type="ECO:0000313" key="9">
    <source>
        <dbReference type="EMBL" id="UGS36654.1"/>
    </source>
</evidence>
<keyword evidence="5 6" id="KW-0472">Membrane</keyword>
<dbReference type="GO" id="GO:0055085">
    <property type="term" value="P:transmembrane transport"/>
    <property type="evidence" value="ECO:0007669"/>
    <property type="project" value="InterPro"/>
</dbReference>
<dbReference type="Proteomes" id="UP001162834">
    <property type="component" value="Chromosome"/>
</dbReference>
<dbReference type="RefSeq" id="WP_259310722.1">
    <property type="nucleotide sequence ID" value="NZ_CP087164.1"/>
</dbReference>
<dbReference type="CDD" id="cd06261">
    <property type="entry name" value="TM_PBP2"/>
    <property type="match status" value="1"/>
</dbReference>
<evidence type="ECO:0000256" key="3">
    <source>
        <dbReference type="ARBA" id="ARBA00022692"/>
    </source>
</evidence>
<dbReference type="PROSITE" id="PS50928">
    <property type="entry name" value="ABC_TM1"/>
    <property type="match status" value="1"/>
</dbReference>
<feature type="region of interest" description="Disordered" evidence="7">
    <location>
        <begin position="225"/>
        <end position="248"/>
    </location>
</feature>
<evidence type="ECO:0000256" key="7">
    <source>
        <dbReference type="SAM" id="MobiDB-lite"/>
    </source>
</evidence>
<sequence>MSQFGDAIDFILHSREARSGGTNVGGAELLPMLWKHLELTGVSVGIAVALAVPFGLWLGHIGRGEFLATSVANVGRAVPSLALIAFFVAYIGVGFRNVTLALVLLAIPPILTNTYVGVRQVDRDAVDAARGMGMTGPQIVRRVELPLALPLVFGGVRTSVVNVIATAAIAPLAGVVTLGDPIIAGGVYGEDGRLGAAILVALLAVAAEALFAVLQRAVTPRGIRISQTPQARSHRGFGIPRLRRQTST</sequence>
<reference evidence="9" key="1">
    <citation type="journal article" date="2022" name="Int. J. Syst. Evol. Microbiol.">
        <title>Pseudomonas aegrilactucae sp. nov. and Pseudomonas morbosilactucae sp. nov., pathogens causing bacterial rot of lettuce in Japan.</title>
        <authorList>
            <person name="Sawada H."/>
            <person name="Fujikawa T."/>
            <person name="Satou M."/>
        </authorList>
    </citation>
    <scope>NUCLEOTIDE SEQUENCE</scope>
    <source>
        <strain evidence="9">0166_1</strain>
    </source>
</reference>
<dbReference type="KEGG" id="sbae:DSM104329_03062"/>
<dbReference type="EMBL" id="CP087164">
    <property type="protein sequence ID" value="UGS36654.1"/>
    <property type="molecule type" value="Genomic_DNA"/>
</dbReference>
<dbReference type="PANTHER" id="PTHR30177:SF33">
    <property type="entry name" value="POSSIBLE OSMOPROTECTANT (GLYCINE BETAINE_CARNITINE_CHOLINE_L-PROLINE) TRANSPORT INTEGRAL MEMBRANE PROTEIN ABC TRANSPORTER PROZ"/>
    <property type="match status" value="1"/>
</dbReference>
<protein>
    <submittedName>
        <fullName evidence="9">Glycine betaine/carnitine/choline transport system permease protein OpuCB</fullName>
    </submittedName>
</protein>
<proteinExistence type="inferred from homology"/>
<organism evidence="9 10">
    <name type="scientific">Capillimicrobium parvum</name>
    <dbReference type="NCBI Taxonomy" id="2884022"/>
    <lineage>
        <taxon>Bacteria</taxon>
        <taxon>Bacillati</taxon>
        <taxon>Actinomycetota</taxon>
        <taxon>Thermoleophilia</taxon>
        <taxon>Solirubrobacterales</taxon>
        <taxon>Capillimicrobiaceae</taxon>
        <taxon>Capillimicrobium</taxon>
    </lineage>
</organism>
<feature type="transmembrane region" description="Helical" evidence="6">
    <location>
        <begin position="71"/>
        <end position="92"/>
    </location>
</feature>
<keyword evidence="2 6" id="KW-0813">Transport</keyword>
<dbReference type="GO" id="GO:0031460">
    <property type="term" value="P:glycine betaine transport"/>
    <property type="evidence" value="ECO:0007669"/>
    <property type="project" value="TreeGrafter"/>
</dbReference>
<dbReference type="Pfam" id="PF00528">
    <property type="entry name" value="BPD_transp_1"/>
    <property type="match status" value="1"/>
</dbReference>
<comment type="subcellular location">
    <subcellularLocation>
        <location evidence="6">Cell membrane</location>
        <topology evidence="6">Multi-pass membrane protein</topology>
    </subcellularLocation>
    <subcellularLocation>
        <location evidence="1">Membrane</location>
        <topology evidence="1">Multi-pass membrane protein</topology>
    </subcellularLocation>
</comment>
<evidence type="ECO:0000259" key="8">
    <source>
        <dbReference type="PROSITE" id="PS50928"/>
    </source>
</evidence>
<feature type="transmembrane region" description="Helical" evidence="6">
    <location>
        <begin position="194"/>
        <end position="214"/>
    </location>
</feature>
<dbReference type="GO" id="GO:0005886">
    <property type="term" value="C:plasma membrane"/>
    <property type="evidence" value="ECO:0007669"/>
    <property type="project" value="UniProtKB-SubCell"/>
</dbReference>
<dbReference type="InterPro" id="IPR051204">
    <property type="entry name" value="ABC_transp_perm/SBD"/>
</dbReference>
<feature type="domain" description="ABC transmembrane type-1" evidence="8">
    <location>
        <begin position="33"/>
        <end position="215"/>
    </location>
</feature>
<evidence type="ECO:0000256" key="6">
    <source>
        <dbReference type="RuleBase" id="RU363032"/>
    </source>
</evidence>
<dbReference type="InterPro" id="IPR000515">
    <property type="entry name" value="MetI-like"/>
</dbReference>
<evidence type="ECO:0000313" key="10">
    <source>
        <dbReference type="Proteomes" id="UP001162834"/>
    </source>
</evidence>
<feature type="transmembrane region" description="Helical" evidence="6">
    <location>
        <begin position="98"/>
        <end position="118"/>
    </location>
</feature>
<keyword evidence="10" id="KW-1185">Reference proteome</keyword>
<evidence type="ECO:0000256" key="1">
    <source>
        <dbReference type="ARBA" id="ARBA00004141"/>
    </source>
</evidence>
<keyword evidence="3 6" id="KW-0812">Transmembrane</keyword>
<feature type="transmembrane region" description="Helical" evidence="6">
    <location>
        <begin position="39"/>
        <end position="59"/>
    </location>
</feature>
<accession>A0A9E6XY37</accession>
<gene>
    <name evidence="9" type="primary">opuCB_2</name>
    <name evidence="9" type="ORF">DSM104329_03062</name>
</gene>
<evidence type="ECO:0000256" key="5">
    <source>
        <dbReference type="ARBA" id="ARBA00023136"/>
    </source>
</evidence>
<name>A0A9E6XY37_9ACTN</name>
<keyword evidence="4 6" id="KW-1133">Transmembrane helix</keyword>
<evidence type="ECO:0000256" key="4">
    <source>
        <dbReference type="ARBA" id="ARBA00022989"/>
    </source>
</evidence>